<dbReference type="RefSeq" id="WP_250424600.1">
    <property type="nucleotide sequence ID" value="NZ_JAJKBJ010000035.1"/>
</dbReference>
<keyword evidence="1" id="KW-0732">Signal</keyword>
<feature type="chain" id="PRO_5040765632" evidence="1">
    <location>
        <begin position="27"/>
        <end position="89"/>
    </location>
</feature>
<dbReference type="InterPro" id="IPR018740">
    <property type="entry name" value="DUF2282_membr"/>
</dbReference>
<evidence type="ECO:0000313" key="3">
    <source>
        <dbReference type="Proteomes" id="UP001139721"/>
    </source>
</evidence>
<dbReference type="EMBL" id="JAJKBJ010000035">
    <property type="protein sequence ID" value="MCL9685709.1"/>
    <property type="molecule type" value="Genomic_DNA"/>
</dbReference>
<keyword evidence="3" id="KW-1185">Reference proteome</keyword>
<dbReference type="AlphaFoldDB" id="A0A9X2D3J0"/>
<comment type="caution">
    <text evidence="2">The sequence shown here is derived from an EMBL/GenBank/DDBJ whole genome shotgun (WGS) entry which is preliminary data.</text>
</comment>
<proteinExistence type="predicted"/>
<dbReference type="Pfam" id="PF10048">
    <property type="entry name" value="DUF2282"/>
    <property type="match status" value="1"/>
</dbReference>
<name>A0A9X2D3J0_9GAMM</name>
<accession>A0A9X2D3J0</accession>
<evidence type="ECO:0000313" key="2">
    <source>
        <dbReference type="EMBL" id="MCL9685709.1"/>
    </source>
</evidence>
<dbReference type="Proteomes" id="UP001139721">
    <property type="component" value="Unassembled WGS sequence"/>
</dbReference>
<evidence type="ECO:0000256" key="1">
    <source>
        <dbReference type="SAM" id="SignalP"/>
    </source>
</evidence>
<gene>
    <name evidence="2" type="ORF">LOX96_16530</name>
</gene>
<organism evidence="2 3">
    <name type="scientific">Legionella maioricensis</name>
    <dbReference type="NCBI Taxonomy" id="2896528"/>
    <lineage>
        <taxon>Bacteria</taxon>
        <taxon>Pseudomonadati</taxon>
        <taxon>Pseudomonadota</taxon>
        <taxon>Gammaproteobacteria</taxon>
        <taxon>Legionellales</taxon>
        <taxon>Legionellaceae</taxon>
        <taxon>Legionella</taxon>
    </lineage>
</organism>
<sequence length="89" mass="9093">MSHVDKLIQSAMTAFFVLVGSNAALADVAPSTSATEKCYGVVKMGMNDCATATASCAGSSTKDNQKDAFLIMPKGLCEKIVGGSLEAGK</sequence>
<reference evidence="2" key="1">
    <citation type="submission" date="2021-11" db="EMBL/GenBank/DDBJ databases">
        <title>Legionella maioricencis sp. nov., a new species isolated from hot water samples in Mallorca.</title>
        <authorList>
            <person name="Crespi S."/>
            <person name="Drasar V."/>
            <person name="Salva-Serra F."/>
            <person name="Jaen-Luchoro D."/>
            <person name="Pineiro-Iglesias B."/>
            <person name="Aliaga F."/>
            <person name="Fernandez-Juarez V."/>
            <person name="Coll G."/>
            <person name="Moore E.R.B."/>
            <person name="Bennasar-Figueras A."/>
        </authorList>
    </citation>
    <scope>NUCLEOTIDE SEQUENCE</scope>
    <source>
        <strain evidence="2">HCPI-6</strain>
    </source>
</reference>
<feature type="signal peptide" evidence="1">
    <location>
        <begin position="1"/>
        <end position="26"/>
    </location>
</feature>
<protein>
    <submittedName>
        <fullName evidence="2">DUF2282 domain-containing protein</fullName>
    </submittedName>
</protein>